<evidence type="ECO:0000259" key="1">
    <source>
        <dbReference type="Pfam" id="PF24764"/>
    </source>
</evidence>
<sequence length="256" mass="29362">MEGKMESMACILKRLKLGHLKEIFQREKIIPDIVSHLSVHEMSQLGAIDGYSRLPVVLKCTDNNWAATVLKCFLEAVELYGLPSRIRTDKGLENVSVVDYMISRREVNRGSAITGKSTHNQRIERLCKDVFQGALAFYYQFFYFMEDEGILDPLDNLHLIALHHVYLAKIQGKLEIWSRAWSQLRICVELKHNEIDCRGIEGFINYEDVEDGSGRPIFDSLSFDVLNDDCRQRLHSDIQLCNDSPSVFNPPPESLI</sequence>
<name>A0A2B4REF5_STYPI</name>
<dbReference type="GO" id="GO:0003676">
    <property type="term" value="F:nucleic acid binding"/>
    <property type="evidence" value="ECO:0007669"/>
    <property type="project" value="InterPro"/>
</dbReference>
<dbReference type="Pfam" id="PF24764">
    <property type="entry name" value="rva_4"/>
    <property type="match status" value="1"/>
</dbReference>
<evidence type="ECO:0000313" key="2">
    <source>
        <dbReference type="EMBL" id="PFX14665.1"/>
    </source>
</evidence>
<dbReference type="AlphaFoldDB" id="A0A2B4REF5"/>
<protein>
    <recommendedName>
        <fullName evidence="1">Integrase core domain-containing protein</fullName>
    </recommendedName>
</protein>
<dbReference type="SUPFAM" id="SSF53098">
    <property type="entry name" value="Ribonuclease H-like"/>
    <property type="match status" value="1"/>
</dbReference>
<dbReference type="Proteomes" id="UP000225706">
    <property type="component" value="Unassembled WGS sequence"/>
</dbReference>
<dbReference type="InterPro" id="IPR012337">
    <property type="entry name" value="RNaseH-like_sf"/>
</dbReference>
<gene>
    <name evidence="2" type="ORF">AWC38_SpisGene21156</name>
</gene>
<dbReference type="InterPro" id="IPR058913">
    <property type="entry name" value="Integrase_dom_put"/>
</dbReference>
<keyword evidence="3" id="KW-1185">Reference proteome</keyword>
<organism evidence="2 3">
    <name type="scientific">Stylophora pistillata</name>
    <name type="common">Smooth cauliflower coral</name>
    <dbReference type="NCBI Taxonomy" id="50429"/>
    <lineage>
        <taxon>Eukaryota</taxon>
        <taxon>Metazoa</taxon>
        <taxon>Cnidaria</taxon>
        <taxon>Anthozoa</taxon>
        <taxon>Hexacorallia</taxon>
        <taxon>Scleractinia</taxon>
        <taxon>Astrocoeniina</taxon>
        <taxon>Pocilloporidae</taxon>
        <taxon>Stylophora</taxon>
    </lineage>
</organism>
<dbReference type="EMBL" id="LSMT01000748">
    <property type="protein sequence ID" value="PFX14665.1"/>
    <property type="molecule type" value="Genomic_DNA"/>
</dbReference>
<comment type="caution">
    <text evidence="2">The sequence shown here is derived from an EMBL/GenBank/DDBJ whole genome shotgun (WGS) entry which is preliminary data.</text>
</comment>
<dbReference type="STRING" id="50429.A0A2B4REF5"/>
<dbReference type="PANTHER" id="PTHR46791:SF5">
    <property type="entry name" value="CLR5 DOMAIN-CONTAINING PROTEIN-RELATED"/>
    <property type="match status" value="1"/>
</dbReference>
<evidence type="ECO:0000313" key="3">
    <source>
        <dbReference type="Proteomes" id="UP000225706"/>
    </source>
</evidence>
<dbReference type="PANTHER" id="PTHR46791">
    <property type="entry name" value="EXPRESSED PROTEIN"/>
    <property type="match status" value="1"/>
</dbReference>
<dbReference type="InterPro" id="IPR036397">
    <property type="entry name" value="RNaseH_sf"/>
</dbReference>
<feature type="domain" description="Integrase core" evidence="1">
    <location>
        <begin position="42"/>
        <end position="189"/>
    </location>
</feature>
<reference evidence="3" key="1">
    <citation type="journal article" date="2017" name="bioRxiv">
        <title>Comparative analysis of the genomes of Stylophora pistillata and Acropora digitifera provides evidence for extensive differences between species of corals.</title>
        <authorList>
            <person name="Voolstra C.R."/>
            <person name="Li Y."/>
            <person name="Liew Y.J."/>
            <person name="Baumgarten S."/>
            <person name="Zoccola D."/>
            <person name="Flot J.-F."/>
            <person name="Tambutte S."/>
            <person name="Allemand D."/>
            <person name="Aranda M."/>
        </authorList>
    </citation>
    <scope>NUCLEOTIDE SEQUENCE [LARGE SCALE GENOMIC DNA]</scope>
</reference>
<accession>A0A2B4REF5</accession>
<dbReference type="Gene3D" id="3.30.420.10">
    <property type="entry name" value="Ribonuclease H-like superfamily/Ribonuclease H"/>
    <property type="match status" value="1"/>
</dbReference>
<proteinExistence type="predicted"/>